<proteinExistence type="predicted"/>
<evidence type="ECO:0000313" key="2">
    <source>
        <dbReference type="EMBL" id="KAF7495971.1"/>
    </source>
</evidence>
<reference evidence="3" key="3">
    <citation type="submission" date="2022-06" db="UniProtKB">
        <authorList>
            <consortium name="EnsemblMetazoa"/>
        </authorList>
    </citation>
    <scope>IDENTIFICATION</scope>
</reference>
<evidence type="ECO:0000313" key="3">
    <source>
        <dbReference type="EnsemblMetazoa" id="KAF7495971.1"/>
    </source>
</evidence>
<evidence type="ECO:0000256" key="1">
    <source>
        <dbReference type="SAM" id="MobiDB-lite"/>
    </source>
</evidence>
<reference evidence="2" key="2">
    <citation type="submission" date="2020-01" db="EMBL/GenBank/DDBJ databases">
        <authorList>
            <person name="Korhonen P.K.K."/>
            <person name="Guangxu M.G."/>
            <person name="Wang T.W."/>
            <person name="Stroehlein A.J.S."/>
            <person name="Young N.D."/>
            <person name="Ang C.-S.A."/>
            <person name="Fernando D.W.F."/>
            <person name="Lu H.L."/>
            <person name="Taylor S.T."/>
            <person name="Ehtesham M.E.M."/>
            <person name="Najaraj S.H.N."/>
            <person name="Harsha G.H.G."/>
            <person name="Madugundu A.M."/>
            <person name="Renuse S.R."/>
            <person name="Holt D.H."/>
            <person name="Pandey A.P."/>
            <person name="Papenfuss A.P."/>
            <person name="Gasser R.B.G."/>
            <person name="Fischer K.F."/>
        </authorList>
    </citation>
    <scope>NUCLEOTIDE SEQUENCE</scope>
    <source>
        <strain evidence="2">SSS_KF_BRIS2020</strain>
    </source>
</reference>
<feature type="region of interest" description="Disordered" evidence="1">
    <location>
        <begin position="1"/>
        <end position="67"/>
    </location>
</feature>
<sequence length="735" mass="85969">MKQILAKNTSDNNNNNNNNTNSKNTNNNNNNNNQDNSNEEMKKNNKDGIDSNEKSLPSRQSSSQSSSMMILLGEKNFPPKLSTEMKELTSTGLLVWSRKFSDLSGLKMIDNYLVYFDPEREIIVDGKEILPIEFCDFIFPILIGWPNYVPLDRDWIKNISEKMRPGCYLVASKPRAPSFWLPSQHSVNVAIYRTSLRFQLTRLDSDLLFSMHSQCKTDANLNVTEYIDLIDDFDSTKGHLFPHRISPDMSSILTKPKLGEKIRYDFRPKQTLLQKYADELDRLPSEDSLVQFDSATVVDAAVSAAAAAASSDPNDLDGKEIKRQLKRNIDLVEIFNANLLPDLDRLREIFVITKPDRFDGSFPTERFNFFLSQESFVVILDQNWSSDKIQWKIAKEFEDNRNKPFVRLIRSGSFVAIEGVPRYCNLCNPKHNYSNRSIFLCRFTSYPMLIIQEGIKCFDAYYNNDGLDFTYFDNIAINELIYIDWFQVQLDFKIDTKPRVHKGYLMFFDELQDLLPTLPLSLMKFDAEMAARINMLCMENEIENDKQCRPLIVFTLQQVVFTFYDSLRSRLEVAWNIYFLIDESHIDPSRRLNLSLNPIYLYLKTFNCIYLWTQEAKDEPIKEDRKCEVIFSSTNKTDIDLAKIGWSNQMFDQYLTLYLGRLYPYQNSIKEWILNETRQLKRQLIVRPTTLTDKLIYRNGFYQKLMEQFKREQAKKPKKIFLNLKSSVKQKKQCN</sequence>
<dbReference type="Proteomes" id="UP000070412">
    <property type="component" value="Unassembled WGS sequence"/>
</dbReference>
<feature type="compositionally biased region" description="Low complexity" evidence="1">
    <location>
        <begin position="7"/>
        <end position="36"/>
    </location>
</feature>
<protein>
    <submittedName>
        <fullName evidence="2 3">Uncharacterized protein</fullName>
    </submittedName>
</protein>
<accession>A0A834RFZ1</accession>
<dbReference type="AlphaFoldDB" id="A0A834RFZ1"/>
<dbReference type="PANTHER" id="PTHR36911">
    <property type="entry name" value="LIM ZINC-BINDING DOMAIN-CONTAINING PROTEIN-RELATED"/>
    <property type="match status" value="1"/>
</dbReference>
<reference evidence="4" key="1">
    <citation type="journal article" date="2020" name="PLoS Negl. Trop. Dis.">
        <title>High-quality nuclear genome for Sarcoptes scabiei-A critical resource for a neglected parasite.</title>
        <authorList>
            <person name="Korhonen P.K."/>
            <person name="Gasser R.B."/>
            <person name="Ma G."/>
            <person name="Wang T."/>
            <person name="Stroehlein A.J."/>
            <person name="Young N.D."/>
            <person name="Ang C.S."/>
            <person name="Fernando D.D."/>
            <person name="Lu H.C."/>
            <person name="Taylor S."/>
            <person name="Reynolds S.L."/>
            <person name="Mofiz E."/>
            <person name="Najaraj S.H."/>
            <person name="Gowda H."/>
            <person name="Madugundu A."/>
            <person name="Renuse S."/>
            <person name="Holt D."/>
            <person name="Pandey A."/>
            <person name="Papenfuss A.T."/>
            <person name="Fischer K."/>
        </authorList>
    </citation>
    <scope>NUCLEOTIDE SEQUENCE [LARGE SCALE GENOMIC DNA]</scope>
</reference>
<evidence type="ECO:0000313" key="4">
    <source>
        <dbReference type="Proteomes" id="UP000070412"/>
    </source>
</evidence>
<keyword evidence="4" id="KW-1185">Reference proteome</keyword>
<dbReference type="OrthoDB" id="6486243at2759"/>
<feature type="compositionally biased region" description="Basic and acidic residues" evidence="1">
    <location>
        <begin position="39"/>
        <end position="53"/>
    </location>
</feature>
<gene>
    <name evidence="2" type="ORF">SSS_1659</name>
</gene>
<dbReference type="EnsemblMetazoa" id="SSS_1659s_mrna">
    <property type="protein sequence ID" value="KAF7495971.1"/>
    <property type="gene ID" value="SSS_1659"/>
</dbReference>
<name>A0A834RFZ1_SARSC</name>
<dbReference type="EMBL" id="WVUK01000043">
    <property type="protein sequence ID" value="KAF7495971.1"/>
    <property type="molecule type" value="Genomic_DNA"/>
</dbReference>
<organism evidence="2">
    <name type="scientific">Sarcoptes scabiei</name>
    <name type="common">Itch mite</name>
    <name type="synonym">Acarus scabiei</name>
    <dbReference type="NCBI Taxonomy" id="52283"/>
    <lineage>
        <taxon>Eukaryota</taxon>
        <taxon>Metazoa</taxon>
        <taxon>Ecdysozoa</taxon>
        <taxon>Arthropoda</taxon>
        <taxon>Chelicerata</taxon>
        <taxon>Arachnida</taxon>
        <taxon>Acari</taxon>
        <taxon>Acariformes</taxon>
        <taxon>Sarcoptiformes</taxon>
        <taxon>Astigmata</taxon>
        <taxon>Psoroptidia</taxon>
        <taxon>Sarcoptoidea</taxon>
        <taxon>Sarcoptidae</taxon>
        <taxon>Sarcoptinae</taxon>
        <taxon>Sarcoptes</taxon>
    </lineage>
</organism>
<feature type="compositionally biased region" description="Low complexity" evidence="1">
    <location>
        <begin position="58"/>
        <end position="67"/>
    </location>
</feature>